<protein>
    <recommendedName>
        <fullName evidence="4">Phosphatase PAP2 family protein</fullName>
    </recommendedName>
</protein>
<keyword evidence="1" id="KW-0812">Transmembrane</keyword>
<dbReference type="Proteomes" id="UP001499959">
    <property type="component" value="Unassembled WGS sequence"/>
</dbReference>
<accession>A0ABP9AGY7</accession>
<keyword evidence="3" id="KW-1185">Reference proteome</keyword>
<evidence type="ECO:0000313" key="3">
    <source>
        <dbReference type="Proteomes" id="UP001499959"/>
    </source>
</evidence>
<sequence length="195" mass="20777">MPQRIARVVSILGHPLLVLPAALLLPAAIRARDPQSLSSMATGFAVFAALVLGWSWWQVRRGRWAHVDASGHDERRSLNRTLLAMLLVATLLAWRGLPQPDLALALLLAAGIVAIAILAARVCKLSLHLAFAIYAAGLLWPLGGIAIAVGLIFAVAVAWSRLHLSRHRPRDLVAGGLAGLIAATLYWPALAALRG</sequence>
<feature type="transmembrane region" description="Helical" evidence="1">
    <location>
        <begin position="78"/>
        <end position="96"/>
    </location>
</feature>
<dbReference type="CDD" id="cd01610">
    <property type="entry name" value="PAP2_like"/>
    <property type="match status" value="1"/>
</dbReference>
<evidence type="ECO:0008006" key="4">
    <source>
        <dbReference type="Google" id="ProtNLM"/>
    </source>
</evidence>
<feature type="transmembrane region" description="Helical" evidence="1">
    <location>
        <begin position="132"/>
        <end position="160"/>
    </location>
</feature>
<feature type="transmembrane region" description="Helical" evidence="1">
    <location>
        <begin position="41"/>
        <end position="57"/>
    </location>
</feature>
<evidence type="ECO:0000313" key="2">
    <source>
        <dbReference type="EMBL" id="GAA4781340.1"/>
    </source>
</evidence>
<proteinExistence type="predicted"/>
<dbReference type="EMBL" id="BAABJE010000001">
    <property type="protein sequence ID" value="GAA4781340.1"/>
    <property type="molecule type" value="Genomic_DNA"/>
</dbReference>
<reference evidence="3" key="1">
    <citation type="journal article" date="2019" name="Int. J. Syst. Evol. Microbiol.">
        <title>The Global Catalogue of Microorganisms (GCM) 10K type strain sequencing project: providing services to taxonomists for standard genome sequencing and annotation.</title>
        <authorList>
            <consortium name="The Broad Institute Genomics Platform"/>
            <consortium name="The Broad Institute Genome Sequencing Center for Infectious Disease"/>
            <person name="Wu L."/>
            <person name="Ma J."/>
        </authorList>
    </citation>
    <scope>NUCLEOTIDE SEQUENCE [LARGE SCALE GENOMIC DNA]</scope>
    <source>
        <strain evidence="3">JCM 18204</strain>
    </source>
</reference>
<keyword evidence="1" id="KW-1133">Transmembrane helix</keyword>
<feature type="transmembrane region" description="Helical" evidence="1">
    <location>
        <begin position="102"/>
        <end position="120"/>
    </location>
</feature>
<comment type="caution">
    <text evidence="2">The sequence shown here is derived from an EMBL/GenBank/DDBJ whole genome shotgun (WGS) entry which is preliminary data.</text>
</comment>
<name>A0ABP9AGY7_9GAMM</name>
<keyword evidence="1" id="KW-0472">Membrane</keyword>
<evidence type="ECO:0000256" key="1">
    <source>
        <dbReference type="SAM" id="Phobius"/>
    </source>
</evidence>
<dbReference type="Gene3D" id="1.20.144.10">
    <property type="entry name" value="Phosphatidic acid phosphatase type 2/haloperoxidase"/>
    <property type="match status" value="1"/>
</dbReference>
<dbReference type="RefSeq" id="WP_345301410.1">
    <property type="nucleotide sequence ID" value="NZ_BAABJE010000001.1"/>
</dbReference>
<organism evidence="2 3">
    <name type="scientific">Lysobacter hankyongensis</name>
    <dbReference type="NCBI Taxonomy" id="1176535"/>
    <lineage>
        <taxon>Bacteria</taxon>
        <taxon>Pseudomonadati</taxon>
        <taxon>Pseudomonadota</taxon>
        <taxon>Gammaproteobacteria</taxon>
        <taxon>Lysobacterales</taxon>
        <taxon>Lysobacteraceae</taxon>
        <taxon>Lysobacter</taxon>
    </lineage>
</organism>
<gene>
    <name evidence="2" type="ORF">GCM10023307_02030</name>
</gene>
<feature type="transmembrane region" description="Helical" evidence="1">
    <location>
        <begin position="172"/>
        <end position="193"/>
    </location>
</feature>